<proteinExistence type="predicted"/>
<name>A0ABR6W1I4_9BACT</name>
<dbReference type="Pfam" id="PF13177">
    <property type="entry name" value="DNA_pol3_delta2"/>
    <property type="match status" value="1"/>
</dbReference>
<dbReference type="InterPro" id="IPR050238">
    <property type="entry name" value="DNA_Rep/Repair_Clamp_Loader"/>
</dbReference>
<dbReference type="EMBL" id="VFIA01000004">
    <property type="protein sequence ID" value="MBC3790410.1"/>
    <property type="molecule type" value="Genomic_DNA"/>
</dbReference>
<sequence length="382" mass="43277">MQFSEIIGHDETKQMLLRAVQTNHLAHALLFDGPQGSANLALALALAQYVNCEDKQLIDGVGQDACGRCASCVKIQKLVHPDLHMVFPVANLAKGKNSEAYLVDWRKFLLDQPYRTLPDWLETMGADNKQGNISAEEARNILQKLSLKAYEGAYKIMLIWLPELMNVTSANALLKVLEEPPAQTLFLLVTNQSDKLLITILSRTQRVAVRAFTDEEVSTYLRQHLNLDETTARRIAYLADGDLSAATKLGQQESNGTSVSGQHTWFAEWMRLCYRQDLLGLVKQADQFDGFNKEKQKGLVEYSIRLYRDLFLWQQGAGALLRLPDDELEFVKNFSKVLTITHIEHIVTDLNEAAYHLERNARARMIMLDLSLTFSRLIKTKL</sequence>
<dbReference type="RefSeq" id="WP_186736244.1">
    <property type="nucleotide sequence ID" value="NZ_VFIA01000004.1"/>
</dbReference>
<dbReference type="Gene3D" id="3.40.50.300">
    <property type="entry name" value="P-loop containing nucleotide triphosphate hydrolases"/>
    <property type="match status" value="1"/>
</dbReference>
<evidence type="ECO:0000313" key="2">
    <source>
        <dbReference type="Proteomes" id="UP000700732"/>
    </source>
</evidence>
<accession>A0ABR6W1I4</accession>
<dbReference type="Proteomes" id="UP000700732">
    <property type="component" value="Unassembled WGS sequence"/>
</dbReference>
<dbReference type="SUPFAM" id="SSF52540">
    <property type="entry name" value="P-loop containing nucleoside triphosphate hydrolases"/>
    <property type="match status" value="1"/>
</dbReference>
<protein>
    <submittedName>
        <fullName evidence="1">DNA polymerase-3 subunit delta</fullName>
    </submittedName>
</protein>
<keyword evidence="2" id="KW-1185">Reference proteome</keyword>
<dbReference type="InterPro" id="IPR027417">
    <property type="entry name" value="P-loop_NTPase"/>
</dbReference>
<dbReference type="PANTHER" id="PTHR11669:SF8">
    <property type="entry name" value="DNA POLYMERASE III SUBUNIT DELTA"/>
    <property type="match status" value="1"/>
</dbReference>
<comment type="caution">
    <text evidence="1">The sequence shown here is derived from an EMBL/GenBank/DDBJ whole genome shotgun (WGS) entry which is preliminary data.</text>
</comment>
<reference evidence="1 2" key="1">
    <citation type="submission" date="2019-06" db="EMBL/GenBank/DDBJ databases">
        <title>Spirosoma utsteinense sp. nov. isolated from Antarctic ice-free soils.</title>
        <authorList>
            <person name="Tahon G."/>
        </authorList>
    </citation>
    <scope>NUCLEOTIDE SEQUENCE [LARGE SCALE GENOMIC DNA]</scope>
    <source>
        <strain evidence="1 2">LMG 31447</strain>
    </source>
</reference>
<organism evidence="1 2">
    <name type="scientific">Spirosoma utsteinense</name>
    <dbReference type="NCBI Taxonomy" id="2585773"/>
    <lineage>
        <taxon>Bacteria</taxon>
        <taxon>Pseudomonadati</taxon>
        <taxon>Bacteroidota</taxon>
        <taxon>Cytophagia</taxon>
        <taxon>Cytophagales</taxon>
        <taxon>Cytophagaceae</taxon>
        <taxon>Spirosoma</taxon>
    </lineage>
</organism>
<evidence type="ECO:0000313" key="1">
    <source>
        <dbReference type="EMBL" id="MBC3790410.1"/>
    </source>
</evidence>
<dbReference type="PANTHER" id="PTHR11669">
    <property type="entry name" value="REPLICATION FACTOR C / DNA POLYMERASE III GAMMA-TAU SUBUNIT"/>
    <property type="match status" value="1"/>
</dbReference>
<gene>
    <name evidence="1" type="ORF">FH603_899</name>
</gene>